<dbReference type="SUPFAM" id="SSF50891">
    <property type="entry name" value="Cyclophilin-like"/>
    <property type="match status" value="1"/>
</dbReference>
<evidence type="ECO:0000256" key="3">
    <source>
        <dbReference type="ARBA" id="ARBA00022840"/>
    </source>
</evidence>
<evidence type="ECO:0000256" key="2">
    <source>
        <dbReference type="ARBA" id="ARBA00022801"/>
    </source>
</evidence>
<keyword evidence="3" id="KW-0067">ATP-binding</keyword>
<keyword evidence="1" id="KW-0547">Nucleotide-binding</keyword>
<dbReference type="Proteomes" id="UP001549047">
    <property type="component" value="Unassembled WGS sequence"/>
</dbReference>
<accession>A0ABV2J3F0</accession>
<dbReference type="Pfam" id="PF02626">
    <property type="entry name" value="CT_A_B"/>
    <property type="match status" value="1"/>
</dbReference>
<dbReference type="EMBL" id="JBEPMB010000003">
    <property type="protein sequence ID" value="MET3614364.1"/>
    <property type="molecule type" value="Genomic_DNA"/>
</dbReference>
<dbReference type="InterPro" id="IPR029000">
    <property type="entry name" value="Cyclophilin-like_dom_sf"/>
</dbReference>
<comment type="caution">
    <text evidence="5">The sequence shown here is derived from an EMBL/GenBank/DDBJ whole genome shotgun (WGS) entry which is preliminary data.</text>
</comment>
<dbReference type="SMART" id="SM00797">
    <property type="entry name" value="AHS2"/>
    <property type="match status" value="1"/>
</dbReference>
<dbReference type="PANTHER" id="PTHR43309">
    <property type="entry name" value="5-OXOPROLINASE SUBUNIT C"/>
    <property type="match status" value="1"/>
</dbReference>
<feature type="domain" description="Carboxyltransferase" evidence="4">
    <location>
        <begin position="23"/>
        <end position="302"/>
    </location>
</feature>
<dbReference type="InterPro" id="IPR052708">
    <property type="entry name" value="PxpC"/>
</dbReference>
<evidence type="ECO:0000256" key="1">
    <source>
        <dbReference type="ARBA" id="ARBA00022741"/>
    </source>
</evidence>
<keyword evidence="2" id="KW-0378">Hydrolase</keyword>
<evidence type="ECO:0000259" key="4">
    <source>
        <dbReference type="SMART" id="SM00797"/>
    </source>
</evidence>
<proteinExistence type="predicted"/>
<protein>
    <submittedName>
        <fullName evidence="5">Biotin-dependent carboxylase-like uncharacterized protein</fullName>
    </submittedName>
</protein>
<evidence type="ECO:0000313" key="6">
    <source>
        <dbReference type="Proteomes" id="UP001549047"/>
    </source>
</evidence>
<dbReference type="PANTHER" id="PTHR43309:SF3">
    <property type="entry name" value="5-OXOPROLINASE SUBUNIT C"/>
    <property type="match status" value="1"/>
</dbReference>
<keyword evidence="6" id="KW-1185">Reference proteome</keyword>
<gene>
    <name evidence="5" type="ORF">ABID16_002701</name>
</gene>
<dbReference type="RefSeq" id="WP_354556860.1">
    <property type="nucleotide sequence ID" value="NZ_JBEPMB010000003.1"/>
</dbReference>
<organism evidence="5 6">
    <name type="scientific">Rhizobium aquaticum</name>
    <dbReference type="NCBI Taxonomy" id="1549636"/>
    <lineage>
        <taxon>Bacteria</taxon>
        <taxon>Pseudomonadati</taxon>
        <taxon>Pseudomonadota</taxon>
        <taxon>Alphaproteobacteria</taxon>
        <taxon>Hyphomicrobiales</taxon>
        <taxon>Rhizobiaceae</taxon>
        <taxon>Rhizobium/Agrobacterium group</taxon>
        <taxon>Rhizobium</taxon>
    </lineage>
</organism>
<evidence type="ECO:0000313" key="5">
    <source>
        <dbReference type="EMBL" id="MET3614364.1"/>
    </source>
</evidence>
<dbReference type="NCBIfam" id="TIGR00724">
    <property type="entry name" value="urea_amlyse_rel"/>
    <property type="match status" value="1"/>
</dbReference>
<reference evidence="5 6" key="1">
    <citation type="submission" date="2024-06" db="EMBL/GenBank/DDBJ databases">
        <title>Genomic Encyclopedia of Type Strains, Phase IV (KMG-IV): sequencing the most valuable type-strain genomes for metagenomic binning, comparative biology and taxonomic classification.</title>
        <authorList>
            <person name="Goeker M."/>
        </authorList>
    </citation>
    <scope>NUCLEOTIDE SEQUENCE [LARGE SCALE GENOMIC DNA]</scope>
    <source>
        <strain evidence="5 6">DSM 29780</strain>
    </source>
</reference>
<name>A0ABV2J3F0_9HYPH</name>
<dbReference type="InterPro" id="IPR003778">
    <property type="entry name" value="CT_A_B"/>
</dbReference>
<sequence length="319" mass="34061">MIEVLTTGAANSIQDLGRNGRFDIGVSRSGAMDRLSLMIGNALLGNELNAAGLEIAIFPFRLRFDQPARFAVTGAEGAVTLAGRPLPPRWAASAAEGETLVIAPPDKGARVYITFAGGIDVEPVLGSRATDLKSGYGGLEGRGLKRGDRLSVTSRPPMRAFGAALDPFAALDFANPLPVRAVPAAEHSVFSADARKLFTRWSWGVTQDADRMGYRLEGPELKLERRLELMSHGILPGTVQVPPSGKPIIQLADANTCGGYPKIATIIEADLWIVGQAGPESRFLFTEVTPDEANAALRRQRHEIDALARTVEVVRSLAG</sequence>
<dbReference type="Gene3D" id="2.40.100.10">
    <property type="entry name" value="Cyclophilin-like"/>
    <property type="match status" value="1"/>
</dbReference>